<keyword evidence="5" id="KW-0862">Zinc</keyword>
<feature type="chain" id="PRO_5042018408" evidence="11">
    <location>
        <begin position="21"/>
        <end position="249"/>
    </location>
</feature>
<keyword evidence="8" id="KW-0539">Nucleus</keyword>
<evidence type="ECO:0000256" key="4">
    <source>
        <dbReference type="ARBA" id="ARBA00022771"/>
    </source>
</evidence>
<protein>
    <submittedName>
        <fullName evidence="13">Zinc finger, B-box</fullName>
    </submittedName>
</protein>
<feature type="compositionally biased region" description="Basic and acidic residues" evidence="10">
    <location>
        <begin position="141"/>
        <end position="154"/>
    </location>
</feature>
<dbReference type="PANTHER" id="PTHR31832">
    <property type="entry name" value="B-BOX ZINC FINGER PROTEIN 22"/>
    <property type="match status" value="1"/>
</dbReference>
<dbReference type="Pfam" id="PF00643">
    <property type="entry name" value="zf-B_box"/>
    <property type="match status" value="1"/>
</dbReference>
<keyword evidence="3" id="KW-0677">Repeat</keyword>
<dbReference type="PROSITE" id="PS50119">
    <property type="entry name" value="ZF_BBOX"/>
    <property type="match status" value="1"/>
</dbReference>
<evidence type="ECO:0000256" key="1">
    <source>
        <dbReference type="ARBA" id="ARBA00004123"/>
    </source>
</evidence>
<comment type="subcellular location">
    <subcellularLocation>
        <location evidence="1">Nucleus</location>
    </subcellularLocation>
</comment>
<evidence type="ECO:0000256" key="2">
    <source>
        <dbReference type="ARBA" id="ARBA00022723"/>
    </source>
</evidence>
<accession>A0AAD7M038</accession>
<feature type="domain" description="B box-type" evidence="12">
    <location>
        <begin position="70"/>
        <end position="117"/>
    </location>
</feature>
<dbReference type="SMART" id="SM00336">
    <property type="entry name" value="BBOX"/>
    <property type="match status" value="2"/>
</dbReference>
<dbReference type="InterPro" id="IPR049808">
    <property type="entry name" value="CONSTANS-like_Bbox1"/>
</dbReference>
<keyword evidence="6" id="KW-0805">Transcription regulation</keyword>
<dbReference type="GO" id="GO:0006355">
    <property type="term" value="P:regulation of DNA-templated transcription"/>
    <property type="evidence" value="ECO:0007669"/>
    <property type="project" value="TreeGrafter"/>
</dbReference>
<dbReference type="GO" id="GO:0008270">
    <property type="term" value="F:zinc ion binding"/>
    <property type="evidence" value="ECO:0007669"/>
    <property type="project" value="UniProtKB-KW"/>
</dbReference>
<keyword evidence="14" id="KW-1185">Reference proteome</keyword>
<name>A0AAD7M038_QUISA</name>
<feature type="region of interest" description="Disordered" evidence="10">
    <location>
        <begin position="139"/>
        <end position="176"/>
    </location>
</feature>
<keyword evidence="7" id="KW-0804">Transcription</keyword>
<keyword evidence="2" id="KW-0479">Metal-binding</keyword>
<evidence type="ECO:0000313" key="13">
    <source>
        <dbReference type="EMBL" id="KAJ7967263.1"/>
    </source>
</evidence>
<dbReference type="KEGG" id="qsa:O6P43_011550"/>
<dbReference type="InterPro" id="IPR000315">
    <property type="entry name" value="Znf_B-box"/>
</dbReference>
<comment type="caution">
    <text evidence="13">The sequence shown here is derived from an EMBL/GenBank/DDBJ whole genome shotgun (WGS) entry which is preliminary data.</text>
</comment>
<feature type="signal peptide" evidence="11">
    <location>
        <begin position="1"/>
        <end position="20"/>
    </location>
</feature>
<evidence type="ECO:0000259" key="12">
    <source>
        <dbReference type="PROSITE" id="PS50119"/>
    </source>
</evidence>
<feature type="compositionally biased region" description="Polar residues" evidence="10">
    <location>
        <begin position="155"/>
        <end position="171"/>
    </location>
</feature>
<dbReference type="GO" id="GO:0009640">
    <property type="term" value="P:photomorphogenesis"/>
    <property type="evidence" value="ECO:0007669"/>
    <property type="project" value="TreeGrafter"/>
</dbReference>
<evidence type="ECO:0000256" key="6">
    <source>
        <dbReference type="ARBA" id="ARBA00023015"/>
    </source>
</evidence>
<reference evidence="13" key="1">
    <citation type="journal article" date="2023" name="Science">
        <title>Elucidation of the pathway for biosynthesis of saponin adjuvants from the soapbark tree.</title>
        <authorList>
            <person name="Reed J."/>
            <person name="Orme A."/>
            <person name="El-Demerdash A."/>
            <person name="Owen C."/>
            <person name="Martin L.B.B."/>
            <person name="Misra R.C."/>
            <person name="Kikuchi S."/>
            <person name="Rejzek M."/>
            <person name="Martin A.C."/>
            <person name="Harkess A."/>
            <person name="Leebens-Mack J."/>
            <person name="Louveau T."/>
            <person name="Stephenson M.J."/>
            <person name="Osbourn A."/>
        </authorList>
    </citation>
    <scope>NUCLEOTIDE SEQUENCE</scope>
    <source>
        <strain evidence="13">S10</strain>
    </source>
</reference>
<dbReference type="PANTHER" id="PTHR31832:SF87">
    <property type="entry name" value="B-BOX ZINC FINGER PROTEIN 20"/>
    <property type="match status" value="1"/>
</dbReference>
<evidence type="ECO:0000256" key="8">
    <source>
        <dbReference type="ARBA" id="ARBA00023242"/>
    </source>
</evidence>
<dbReference type="Gene3D" id="3.30.160.60">
    <property type="entry name" value="Classic Zinc Finger"/>
    <property type="match status" value="1"/>
</dbReference>
<evidence type="ECO:0000256" key="3">
    <source>
        <dbReference type="ARBA" id="ARBA00022737"/>
    </source>
</evidence>
<dbReference type="EMBL" id="JARAOO010000005">
    <property type="protein sequence ID" value="KAJ7967263.1"/>
    <property type="molecule type" value="Genomic_DNA"/>
</dbReference>
<keyword evidence="11" id="KW-0732">Signal</keyword>
<evidence type="ECO:0000256" key="7">
    <source>
        <dbReference type="ARBA" id="ARBA00023163"/>
    </source>
</evidence>
<gene>
    <name evidence="13" type="ORF">O6P43_011550</name>
</gene>
<evidence type="ECO:0000256" key="10">
    <source>
        <dbReference type="SAM" id="MobiDB-lite"/>
    </source>
</evidence>
<evidence type="ECO:0000313" key="14">
    <source>
        <dbReference type="Proteomes" id="UP001163823"/>
    </source>
</evidence>
<dbReference type="CDD" id="cd19821">
    <property type="entry name" value="Bbox1_BBX-like"/>
    <property type="match status" value="1"/>
</dbReference>
<organism evidence="13 14">
    <name type="scientific">Quillaja saponaria</name>
    <name type="common">Soap bark tree</name>
    <dbReference type="NCBI Taxonomy" id="32244"/>
    <lineage>
        <taxon>Eukaryota</taxon>
        <taxon>Viridiplantae</taxon>
        <taxon>Streptophyta</taxon>
        <taxon>Embryophyta</taxon>
        <taxon>Tracheophyta</taxon>
        <taxon>Spermatophyta</taxon>
        <taxon>Magnoliopsida</taxon>
        <taxon>eudicotyledons</taxon>
        <taxon>Gunneridae</taxon>
        <taxon>Pentapetalae</taxon>
        <taxon>rosids</taxon>
        <taxon>fabids</taxon>
        <taxon>Fabales</taxon>
        <taxon>Quillajaceae</taxon>
        <taxon>Quillaja</taxon>
    </lineage>
</organism>
<dbReference type="GO" id="GO:0005634">
    <property type="term" value="C:nucleus"/>
    <property type="evidence" value="ECO:0007669"/>
    <property type="project" value="UniProtKB-SubCell"/>
</dbReference>
<proteinExistence type="predicted"/>
<sequence>MSFLLVHIVSVLFPFLTCQAEPFPVIVLNVGKVVHKTDEAALCHSCDHSIHHANKLAGKHNRLNLQPSFEEAPLCDICQERRAFLFCQEDRAILCRECDIPIHKANEHTQKHNRFLLTGVKLSASSSLYPTSSSSICNEARSSHSSETQHKSDSDQNFNSTSIVNSSASDNRVSDTGSVSTSSISQYLIETLPGWCVEDLLDPLFTPHGFCKNYDTQSPFEGHDLERSMCLYQVEELVARVPQAQSSQT</sequence>
<dbReference type="Proteomes" id="UP001163823">
    <property type="component" value="Chromosome 5"/>
</dbReference>
<evidence type="ECO:0000256" key="5">
    <source>
        <dbReference type="ARBA" id="ARBA00022833"/>
    </source>
</evidence>
<evidence type="ECO:0000256" key="11">
    <source>
        <dbReference type="SAM" id="SignalP"/>
    </source>
</evidence>
<evidence type="ECO:0000256" key="9">
    <source>
        <dbReference type="PROSITE-ProRule" id="PRU00024"/>
    </source>
</evidence>
<keyword evidence="4 9" id="KW-0863">Zinc-finger</keyword>
<dbReference type="InterPro" id="IPR051979">
    <property type="entry name" value="B-box_zinc_finger"/>
</dbReference>
<dbReference type="AlphaFoldDB" id="A0AAD7M038"/>